<protein>
    <submittedName>
        <fullName evidence="6">Small subunit (SSU) processome component</fullName>
    </submittedName>
</protein>
<evidence type="ECO:0000313" key="7">
    <source>
        <dbReference type="Proteomes" id="UP000637239"/>
    </source>
</evidence>
<name>A0A7R7ZJT1_ASPCH</name>
<dbReference type="Pfam" id="PF04003">
    <property type="entry name" value="Utp12"/>
    <property type="match status" value="1"/>
</dbReference>
<evidence type="ECO:0000256" key="2">
    <source>
        <dbReference type="ARBA" id="ARBA00023242"/>
    </source>
</evidence>
<feature type="region of interest" description="Disordered" evidence="4">
    <location>
        <begin position="84"/>
        <end position="112"/>
    </location>
</feature>
<comment type="similarity">
    <text evidence="3">Belongs to the UTP5 family.</text>
</comment>
<gene>
    <name evidence="6" type="primary">UTP5</name>
    <name evidence="6" type="ORF">ACHE_10789S</name>
</gene>
<evidence type="ECO:0000313" key="6">
    <source>
        <dbReference type="EMBL" id="BCR83387.1"/>
    </source>
</evidence>
<dbReference type="InterPro" id="IPR052414">
    <property type="entry name" value="U3_snoRNA-assoc_WDR"/>
</dbReference>
<feature type="domain" description="Small-subunit processome Utp12" evidence="5">
    <location>
        <begin position="571"/>
        <end position="674"/>
    </location>
</feature>
<dbReference type="RefSeq" id="XP_043131909.1">
    <property type="nucleotide sequence ID" value="XM_043283174.1"/>
</dbReference>
<evidence type="ECO:0000256" key="1">
    <source>
        <dbReference type="ARBA" id="ARBA00004123"/>
    </source>
</evidence>
<dbReference type="Gene3D" id="2.130.10.10">
    <property type="entry name" value="YVTN repeat-like/Quinoprotein amine dehydrogenase"/>
    <property type="match status" value="1"/>
</dbReference>
<comment type="subcellular location">
    <subcellularLocation>
        <location evidence="1">Nucleus</location>
    </subcellularLocation>
</comment>
<feature type="compositionally biased region" description="Low complexity" evidence="4">
    <location>
        <begin position="407"/>
        <end position="416"/>
    </location>
</feature>
<keyword evidence="7" id="KW-1185">Reference proteome</keyword>
<feature type="region of interest" description="Disordered" evidence="4">
    <location>
        <begin position="401"/>
        <end position="518"/>
    </location>
</feature>
<dbReference type="AlphaFoldDB" id="A0A7R7ZJT1"/>
<feature type="compositionally biased region" description="Acidic residues" evidence="4">
    <location>
        <begin position="703"/>
        <end position="713"/>
    </location>
</feature>
<dbReference type="KEGG" id="ache:ACHE_10789S"/>
<dbReference type="PANTHER" id="PTHR44267">
    <property type="entry name" value="WD REPEAT-CONTAINING PROTEIN 43"/>
    <property type="match status" value="1"/>
</dbReference>
<feature type="region of interest" description="Disordered" evidence="4">
    <location>
        <begin position="1"/>
        <end position="21"/>
    </location>
</feature>
<evidence type="ECO:0000256" key="4">
    <source>
        <dbReference type="SAM" id="MobiDB-lite"/>
    </source>
</evidence>
<dbReference type="PANTHER" id="PTHR44267:SF1">
    <property type="entry name" value="WD REPEAT-CONTAINING PROTEIN 43"/>
    <property type="match status" value="1"/>
</dbReference>
<dbReference type="InterPro" id="IPR015943">
    <property type="entry name" value="WD40/YVTN_repeat-like_dom_sf"/>
</dbReference>
<feature type="compositionally biased region" description="Acidic residues" evidence="4">
    <location>
        <begin position="499"/>
        <end position="511"/>
    </location>
</feature>
<dbReference type="InterPro" id="IPR007148">
    <property type="entry name" value="SSU_processome_Utp12"/>
</dbReference>
<dbReference type="SUPFAM" id="SSF50978">
    <property type="entry name" value="WD40 repeat-like"/>
    <property type="match status" value="1"/>
</dbReference>
<dbReference type="Proteomes" id="UP000637239">
    <property type="component" value="Chromosome 1"/>
</dbReference>
<feature type="compositionally biased region" description="Basic and acidic residues" evidence="4">
    <location>
        <begin position="471"/>
        <end position="487"/>
    </location>
</feature>
<feature type="compositionally biased region" description="Low complexity" evidence="4">
    <location>
        <begin position="7"/>
        <end position="19"/>
    </location>
</feature>
<dbReference type="GO" id="GO:0032040">
    <property type="term" value="C:small-subunit processome"/>
    <property type="evidence" value="ECO:0007669"/>
    <property type="project" value="UniProtKB-ARBA"/>
</dbReference>
<dbReference type="GO" id="GO:0000462">
    <property type="term" value="P:maturation of SSU-rRNA from tricistronic rRNA transcript (SSU-rRNA, 5.8S rRNA, LSU-rRNA)"/>
    <property type="evidence" value="ECO:0007669"/>
    <property type="project" value="TreeGrafter"/>
</dbReference>
<evidence type="ECO:0000256" key="3">
    <source>
        <dbReference type="ARBA" id="ARBA00038335"/>
    </source>
</evidence>
<sequence length="843" mass="91026">MGKKASRAPASKTSSAATAGQTYTGNKSSILRAAFAPSEYQLALFASVIQGLDAQHLRIHDTITGRLQCEHVLAPKETITSLDWGYYPGRQQKDQQSKKKRKRPSDVNGAGGSELGDVVVAFSTSSSDIRMYSPAEDKIVGSLANGHEKGVKDFKFTAGRSGQEGWSIGGDNKLVQWDLRTSQVQRTINLPTSSTFTSLCRPFPSNPPVICASQTPHMINVDDEAPLAFPAMRNTIQTIISSSTDSSAGLFLASDNDRYINVFDPKTQKLVLNLVAEKEVSSLSLYAGSDKQAASLEKQVLAAVTEDGTIELFTKPFVQAQGSKETTSLKAKGRQMTRRADASIQITRSENSDALVSVVAASIQGSDVVVAYAEGGVIPVFERVRWQNEETDELSFTGTKKVPKIKSSNSVLSSVSTNKAKNAGESQVDESRAIVEQGNIAGDDDVEMQDTKQGDASEADSEEENSDEEQEPKKSDEKKDAQKKETENDVEMQNASGSDAEDGEGEEEETGEPSFGELMRANASEEVDVEAELDDEVGMGALVPGKPNAAVQQIPTGVSLSTVLTQALKTNDSGMLESCFHTGDLSIIRITIQRLDSSLAATLLQKLAERLSSRPGRYGHLLVWVQWTCVAHGGALAGKPELLKRMTTLFKVMDQRSSSLSSLLLLKGKLDMLDAQLSLRQSIRSNAEGMDSEDEDNIIYVEGQEDEDDEDSDAEAKNPTTPRTKSIRDQAMDEDESMINGVQSGFDDSENDEEGSEEEEDEDENILDVEAEESAGSSDAEESLEEDEDEEDDSAESEGSIADFVADSEDEGESDAEMPAQPPPSKKAKVQGGAKLKNKGGRK</sequence>
<dbReference type="GeneID" id="66977746"/>
<accession>A0A7R7ZJT1</accession>
<reference evidence="6" key="2">
    <citation type="submission" date="2021-02" db="EMBL/GenBank/DDBJ databases">
        <title>Aspergillus chevalieri M1 genome sequence.</title>
        <authorList>
            <person name="Kadooka C."/>
            <person name="Mori K."/>
            <person name="Futagami T."/>
        </authorList>
    </citation>
    <scope>NUCLEOTIDE SEQUENCE</scope>
    <source>
        <strain evidence="6">M1</strain>
    </source>
</reference>
<dbReference type="InterPro" id="IPR036322">
    <property type="entry name" value="WD40_repeat_dom_sf"/>
</dbReference>
<dbReference type="EMBL" id="AP024416">
    <property type="protein sequence ID" value="BCR83387.1"/>
    <property type="molecule type" value="Genomic_DNA"/>
</dbReference>
<reference evidence="6" key="1">
    <citation type="submission" date="2021-01" db="EMBL/GenBank/DDBJ databases">
        <authorList>
            <consortium name="Aspergillus chevalieri M1 genome sequencing consortium"/>
            <person name="Kazuki M."/>
            <person name="Futagami T."/>
        </authorList>
    </citation>
    <scope>NUCLEOTIDE SEQUENCE</scope>
    <source>
        <strain evidence="6">M1</strain>
    </source>
</reference>
<organism evidence="6 7">
    <name type="scientific">Aspergillus chevalieri</name>
    <name type="common">Eurotium chevalieri</name>
    <dbReference type="NCBI Taxonomy" id="182096"/>
    <lineage>
        <taxon>Eukaryota</taxon>
        <taxon>Fungi</taxon>
        <taxon>Dikarya</taxon>
        <taxon>Ascomycota</taxon>
        <taxon>Pezizomycotina</taxon>
        <taxon>Eurotiomycetes</taxon>
        <taxon>Eurotiomycetidae</taxon>
        <taxon>Eurotiales</taxon>
        <taxon>Aspergillaceae</taxon>
        <taxon>Aspergillus</taxon>
        <taxon>Aspergillus subgen. Aspergillus</taxon>
    </lineage>
</organism>
<evidence type="ECO:0000259" key="5">
    <source>
        <dbReference type="Pfam" id="PF04003"/>
    </source>
</evidence>
<feature type="region of interest" description="Disordered" evidence="4">
    <location>
        <begin position="703"/>
        <end position="843"/>
    </location>
</feature>
<feature type="compositionally biased region" description="Acidic residues" evidence="4">
    <location>
        <begin position="457"/>
        <end position="470"/>
    </location>
</feature>
<feature type="compositionally biased region" description="Acidic residues" evidence="4">
    <location>
        <begin position="747"/>
        <end position="796"/>
    </location>
</feature>
<feature type="compositionally biased region" description="Acidic residues" evidence="4">
    <location>
        <begin position="806"/>
        <end position="816"/>
    </location>
</feature>
<keyword evidence="2" id="KW-0539">Nucleus</keyword>
<proteinExistence type="inferred from homology"/>